<dbReference type="OrthoDB" id="5392263at2759"/>
<dbReference type="GeneID" id="54549619"/>
<evidence type="ECO:0000256" key="1">
    <source>
        <dbReference type="SAM" id="MobiDB-lite"/>
    </source>
</evidence>
<gene>
    <name evidence="3" type="ORF">EI97DRAFT_400707</name>
</gene>
<dbReference type="AlphaFoldDB" id="A0A6A6JGH0"/>
<evidence type="ECO:0000313" key="3">
    <source>
        <dbReference type="EMBL" id="KAF2275213.1"/>
    </source>
</evidence>
<reference evidence="3" key="1">
    <citation type="journal article" date="2020" name="Stud. Mycol.">
        <title>101 Dothideomycetes genomes: a test case for predicting lifestyles and emergence of pathogens.</title>
        <authorList>
            <person name="Haridas S."/>
            <person name="Albert R."/>
            <person name="Binder M."/>
            <person name="Bloem J."/>
            <person name="Labutti K."/>
            <person name="Salamov A."/>
            <person name="Andreopoulos B."/>
            <person name="Baker S."/>
            <person name="Barry K."/>
            <person name="Bills G."/>
            <person name="Bluhm B."/>
            <person name="Cannon C."/>
            <person name="Castanera R."/>
            <person name="Culley D."/>
            <person name="Daum C."/>
            <person name="Ezra D."/>
            <person name="Gonzalez J."/>
            <person name="Henrissat B."/>
            <person name="Kuo A."/>
            <person name="Liang C."/>
            <person name="Lipzen A."/>
            <person name="Lutzoni F."/>
            <person name="Magnuson J."/>
            <person name="Mondo S."/>
            <person name="Nolan M."/>
            <person name="Ohm R."/>
            <person name="Pangilinan J."/>
            <person name="Park H.-J."/>
            <person name="Ramirez L."/>
            <person name="Alfaro M."/>
            <person name="Sun H."/>
            <person name="Tritt A."/>
            <person name="Yoshinaga Y."/>
            <person name="Zwiers L.-H."/>
            <person name="Turgeon B."/>
            <person name="Goodwin S."/>
            <person name="Spatafora J."/>
            <person name="Crous P."/>
            <person name="Grigoriev I."/>
        </authorList>
    </citation>
    <scope>NUCLEOTIDE SEQUENCE</scope>
    <source>
        <strain evidence="3">CBS 379.55</strain>
    </source>
</reference>
<accession>A0A6A6JGH0</accession>
<feature type="transmembrane region" description="Helical" evidence="2">
    <location>
        <begin position="244"/>
        <end position="262"/>
    </location>
</feature>
<dbReference type="RefSeq" id="XP_033652752.1">
    <property type="nucleotide sequence ID" value="XM_033796444.1"/>
</dbReference>
<sequence>MRANFTQCRLEFSANTTEGEELRAKWGWHGPIVGIERNNFTQISKAGCLHLCGPGRDYYPWEDVSSTITTWILPVIGTLLQAPFESNAARRTLQAITRWVGSPIASLSYVLWSIKVSAKAALMVDMSVKYDETPDWESDFGNMRDSMYLLLVMNQYTLKPTAASAAKEAEGLLRIVLFSKDLVLRNTNLTLRQRRQELARELREMRRRGTVPAFVSIMWFLFAFALSIQDAFGALGSNSTAHDLALGCLLAWFPILIMGSIIDRNPIAAEAIREKLNALVDDVRDALCDERNLTDFIDTFPQDSESEELGIRVREIARRGQHMNRFFSDFAGQGRIRWHYGAAHPILSDIENCYIAHKGRNWLANDEEARARLVLGPVNDEGLVWFDIREFWQVASATVIVLGSCGGAFILSYFTPTVGLGCRSGGYTIFFSVALGLMIVEMIVWLVLSPYEVDPLWLCRNSSISQLEGAAHERWRRLRRRASRLLVATEALFIRCAVGLVLLFPWREHHAVKEHVEAALENILQTVREMSPQRRWELFFFRPVETFNTIWLVYIVAAQTTGWYKTCDCVTSSWAGGGGYLDFSVQDSANSKWVFAYWCAGTILTSVVMGFSLFYITVEWCQQSFLSTENYSDAMRGLRRTRKYRHWTFVFRRISRKVSKYTLDPLESLAIMVGLTKQPQKTLLWTKEHAYNWHPAHPPPATPSRRHRPSPSIELSDFSTPAHHAGSQIQWHDPVYPPSTIPTRRPRNESGASLSPPGPLTPTRPSHDSSMPLLQGTSETYRRGSNSEGRSSGEGRAGSEDAPSHWANQEQRGDLLDPSTMLHSRRGHRRADSDAGSPSEGIVGAERRGMHGPGDVDLERGTT</sequence>
<evidence type="ECO:0000313" key="4">
    <source>
        <dbReference type="Proteomes" id="UP000800097"/>
    </source>
</evidence>
<dbReference type="EMBL" id="ML986498">
    <property type="protein sequence ID" value="KAF2275213.1"/>
    <property type="molecule type" value="Genomic_DNA"/>
</dbReference>
<dbReference type="Proteomes" id="UP000800097">
    <property type="component" value="Unassembled WGS sequence"/>
</dbReference>
<organism evidence="3 4">
    <name type="scientific">Westerdykella ornata</name>
    <dbReference type="NCBI Taxonomy" id="318751"/>
    <lineage>
        <taxon>Eukaryota</taxon>
        <taxon>Fungi</taxon>
        <taxon>Dikarya</taxon>
        <taxon>Ascomycota</taxon>
        <taxon>Pezizomycotina</taxon>
        <taxon>Dothideomycetes</taxon>
        <taxon>Pleosporomycetidae</taxon>
        <taxon>Pleosporales</taxon>
        <taxon>Sporormiaceae</taxon>
        <taxon>Westerdykella</taxon>
    </lineage>
</organism>
<feature type="transmembrane region" description="Helical" evidence="2">
    <location>
        <begin position="595"/>
        <end position="616"/>
    </location>
</feature>
<feature type="compositionally biased region" description="Basic and acidic residues" evidence="1">
    <location>
        <begin position="791"/>
        <end position="803"/>
    </location>
</feature>
<feature type="transmembrane region" description="Helical" evidence="2">
    <location>
        <begin position="426"/>
        <end position="448"/>
    </location>
</feature>
<feature type="region of interest" description="Disordered" evidence="1">
    <location>
        <begin position="695"/>
        <end position="863"/>
    </location>
</feature>
<feature type="transmembrane region" description="Helical" evidence="2">
    <location>
        <begin position="391"/>
        <end position="414"/>
    </location>
</feature>
<feature type="transmembrane region" description="Helical" evidence="2">
    <location>
        <begin position="210"/>
        <end position="232"/>
    </location>
</feature>
<keyword evidence="4" id="KW-1185">Reference proteome</keyword>
<keyword evidence="2" id="KW-0472">Membrane</keyword>
<name>A0A6A6JGH0_WESOR</name>
<keyword evidence="2" id="KW-1133">Transmembrane helix</keyword>
<keyword evidence="2" id="KW-0812">Transmembrane</keyword>
<protein>
    <submittedName>
        <fullName evidence="3">Uncharacterized protein</fullName>
    </submittedName>
</protein>
<proteinExistence type="predicted"/>
<feature type="transmembrane region" description="Helical" evidence="2">
    <location>
        <begin position="485"/>
        <end position="506"/>
    </location>
</feature>
<evidence type="ECO:0000256" key="2">
    <source>
        <dbReference type="SAM" id="Phobius"/>
    </source>
</evidence>